<sequence>MSYEAEISRSNPTLVLFLIDQSKSMSYKLPGGDRSKAQEASDAINRQIGEFVLRCTKSDGIRDYFHIGVIGYGFTTGKAGFILKGDRVSPISRIATHALRVEKRQMKVSDGVGGVTEVDYDFGVWFEPTANGDTPMCKALTLARDTVKEWIESHPNSYPPILINITDGQATDGDPVKISSEIMGMSTSDGSPLLWNCHLSSNPAVPVSFPSFESELPDDRYARSLFNMSSELPSQYIGYAREMQIDLKDSARAYVFNAQLEQLVQFIDIGTRGPQGQMQ</sequence>
<protein>
    <submittedName>
        <fullName evidence="2">VWA domain-containing protein</fullName>
    </submittedName>
</protein>
<comment type="caution">
    <text evidence="2">The sequence shown here is derived from an EMBL/GenBank/DDBJ whole genome shotgun (WGS) entry which is preliminary data.</text>
</comment>
<proteinExistence type="predicted"/>
<dbReference type="EMBL" id="JAGVSJ010000020">
    <property type="protein sequence ID" value="MBX8632299.1"/>
    <property type="molecule type" value="Genomic_DNA"/>
</dbReference>
<evidence type="ECO:0000259" key="1">
    <source>
        <dbReference type="PROSITE" id="PS50234"/>
    </source>
</evidence>
<dbReference type="InterPro" id="IPR036465">
    <property type="entry name" value="vWFA_dom_sf"/>
</dbReference>
<reference evidence="2" key="1">
    <citation type="submission" date="2021-04" db="EMBL/GenBank/DDBJ databases">
        <title>Genomic insights into ecological role and evolution of a novel Thermoplasmata order Candidatus Sysuiplasmatales.</title>
        <authorList>
            <person name="Yuan Y."/>
        </authorList>
    </citation>
    <scope>NUCLEOTIDE SEQUENCE</scope>
    <source>
        <strain evidence="3">TUT19-bin139</strain>
        <strain evidence="2">YP2-bin.285</strain>
    </source>
</reference>
<name>A0A8J7YLD9_9ARCH</name>
<organism evidence="2 4">
    <name type="scientific">Candidatus Sysuiplasma superficiale</name>
    <dbReference type="NCBI Taxonomy" id="2823368"/>
    <lineage>
        <taxon>Archaea</taxon>
        <taxon>Methanobacteriati</taxon>
        <taxon>Thermoplasmatota</taxon>
        <taxon>Thermoplasmata</taxon>
        <taxon>Candidatus Sysuiplasmatales</taxon>
        <taxon>Candidatus Sysuiplasmataceae</taxon>
        <taxon>Candidatus Sysuiplasma</taxon>
    </lineage>
</organism>
<dbReference type="AlphaFoldDB" id="A0A8J7YLD9"/>
<evidence type="ECO:0000313" key="4">
    <source>
        <dbReference type="Proteomes" id="UP000716004"/>
    </source>
</evidence>
<gene>
    <name evidence="2" type="ORF">J9259_07280</name>
    <name evidence="3" type="ORF">KIY12_02320</name>
</gene>
<dbReference type="Proteomes" id="UP000750197">
    <property type="component" value="Unassembled WGS sequence"/>
</dbReference>
<dbReference type="PROSITE" id="PS50234">
    <property type="entry name" value="VWFA"/>
    <property type="match status" value="1"/>
</dbReference>
<feature type="domain" description="VWFA" evidence="1">
    <location>
        <begin position="14"/>
        <end position="267"/>
    </location>
</feature>
<evidence type="ECO:0000313" key="3">
    <source>
        <dbReference type="EMBL" id="MBX8643552.1"/>
    </source>
</evidence>
<dbReference type="EMBL" id="JAHEAC010000011">
    <property type="protein sequence ID" value="MBX8643552.1"/>
    <property type="molecule type" value="Genomic_DNA"/>
</dbReference>
<dbReference type="Proteomes" id="UP000716004">
    <property type="component" value="Unassembled WGS sequence"/>
</dbReference>
<evidence type="ECO:0000313" key="2">
    <source>
        <dbReference type="EMBL" id="MBX8632299.1"/>
    </source>
</evidence>
<dbReference type="InterPro" id="IPR002035">
    <property type="entry name" value="VWF_A"/>
</dbReference>
<accession>A0A8J7YLD9</accession>
<dbReference type="Gene3D" id="3.40.50.410">
    <property type="entry name" value="von Willebrand factor, type A domain"/>
    <property type="match status" value="1"/>
</dbReference>
<dbReference type="SUPFAM" id="SSF53300">
    <property type="entry name" value="vWA-like"/>
    <property type="match status" value="1"/>
</dbReference>